<dbReference type="PANTHER" id="PTHR15681">
    <property type="entry name" value="MAD2L1-BINDING PROTEIN"/>
    <property type="match status" value="1"/>
</dbReference>
<dbReference type="GO" id="GO:0005634">
    <property type="term" value="C:nucleus"/>
    <property type="evidence" value="ECO:0007669"/>
    <property type="project" value="InterPro"/>
</dbReference>
<dbReference type="InterPro" id="IPR053729">
    <property type="entry name" value="MAD2L1BP_domain_sf"/>
</dbReference>
<dbReference type="GO" id="GO:0007096">
    <property type="term" value="P:regulation of exit from mitosis"/>
    <property type="evidence" value="ECO:0007669"/>
    <property type="project" value="InterPro"/>
</dbReference>
<accession>K3WSB8</accession>
<dbReference type="Proteomes" id="UP000019132">
    <property type="component" value="Unassembled WGS sequence"/>
</dbReference>
<keyword evidence="2" id="KW-1185">Reference proteome</keyword>
<dbReference type="EnsemblProtists" id="PYU1_T007862">
    <property type="protein sequence ID" value="PYU1_T007862"/>
    <property type="gene ID" value="PYU1_G007846"/>
</dbReference>
<sequence length="192" mass="21106">MVAQLVQFLLYFRGQIPIPVKKAIKCVNTAERLFAGSLHALFAGRVHSALLIFGPSVVSPREVYVLDFVEHAGDNATIEEQEASPALSKEKTAQKRSTPIPGFVPKQNFRLRLPRTNKQGNRTHHIILSGANNLPSTISSMIGNEHQDTQAGSESDVIKVAEPWFCQKNVALGQDLIWYAFDKPVAGFTGVV</sequence>
<reference evidence="2" key="1">
    <citation type="journal article" date="2010" name="Genome Biol.">
        <title>Genome sequence of the necrotrophic plant pathogen Pythium ultimum reveals original pathogenicity mechanisms and effector repertoire.</title>
        <authorList>
            <person name="Levesque C.A."/>
            <person name="Brouwer H."/>
            <person name="Cano L."/>
            <person name="Hamilton J.P."/>
            <person name="Holt C."/>
            <person name="Huitema E."/>
            <person name="Raffaele S."/>
            <person name="Robideau G.P."/>
            <person name="Thines M."/>
            <person name="Win J."/>
            <person name="Zerillo M.M."/>
            <person name="Beakes G.W."/>
            <person name="Boore J.L."/>
            <person name="Busam D."/>
            <person name="Dumas B."/>
            <person name="Ferriera S."/>
            <person name="Fuerstenberg S.I."/>
            <person name="Gachon C.M."/>
            <person name="Gaulin E."/>
            <person name="Govers F."/>
            <person name="Grenville-Briggs L."/>
            <person name="Horner N."/>
            <person name="Hostetler J."/>
            <person name="Jiang R.H."/>
            <person name="Johnson J."/>
            <person name="Krajaejun T."/>
            <person name="Lin H."/>
            <person name="Meijer H.J."/>
            <person name="Moore B."/>
            <person name="Morris P."/>
            <person name="Phuntmart V."/>
            <person name="Puiu D."/>
            <person name="Shetty J."/>
            <person name="Stajich J.E."/>
            <person name="Tripathy S."/>
            <person name="Wawra S."/>
            <person name="van West P."/>
            <person name="Whitty B.R."/>
            <person name="Coutinho P.M."/>
            <person name="Henrissat B."/>
            <person name="Martin F."/>
            <person name="Thomas P.D."/>
            <person name="Tyler B.M."/>
            <person name="De Vries R.P."/>
            <person name="Kamoun S."/>
            <person name="Yandell M."/>
            <person name="Tisserat N."/>
            <person name="Buell C.R."/>
        </authorList>
    </citation>
    <scope>NUCLEOTIDE SEQUENCE</scope>
    <source>
        <strain evidence="2">DAOM:BR144</strain>
    </source>
</reference>
<dbReference type="Gene3D" id="3.30.900.20">
    <property type="match status" value="1"/>
</dbReference>
<dbReference type="eggNOG" id="ENOG502S3V2">
    <property type="taxonomic scope" value="Eukaryota"/>
</dbReference>
<organism evidence="1 2">
    <name type="scientific">Globisporangium ultimum (strain ATCC 200006 / CBS 805.95 / DAOM BR144)</name>
    <name type="common">Pythium ultimum</name>
    <dbReference type="NCBI Taxonomy" id="431595"/>
    <lineage>
        <taxon>Eukaryota</taxon>
        <taxon>Sar</taxon>
        <taxon>Stramenopiles</taxon>
        <taxon>Oomycota</taxon>
        <taxon>Peronosporomycetes</taxon>
        <taxon>Pythiales</taxon>
        <taxon>Pythiaceae</taxon>
        <taxon>Globisporangium</taxon>
    </lineage>
</organism>
<dbReference type="HOGENOM" id="CLU_081719_0_0_1"/>
<protein>
    <submittedName>
        <fullName evidence="1">Uncharacterized protein</fullName>
    </submittedName>
</protein>
<name>K3WSB8_GLOUD</name>
<dbReference type="VEuPathDB" id="FungiDB:PYU1_G007846"/>
<reference evidence="1" key="3">
    <citation type="submission" date="2015-02" db="UniProtKB">
        <authorList>
            <consortium name="EnsemblProtists"/>
        </authorList>
    </citation>
    <scope>IDENTIFICATION</scope>
    <source>
        <strain evidence="1">DAOM BR144</strain>
    </source>
</reference>
<dbReference type="InParanoid" id="K3WSB8"/>
<dbReference type="InterPro" id="IPR009511">
    <property type="entry name" value="MAD1/Cdc20-bound-Mad2-bd"/>
</dbReference>
<reference evidence="2" key="2">
    <citation type="submission" date="2010-04" db="EMBL/GenBank/DDBJ databases">
        <authorList>
            <person name="Buell R."/>
            <person name="Hamilton J."/>
            <person name="Hostetler J."/>
        </authorList>
    </citation>
    <scope>NUCLEOTIDE SEQUENCE [LARGE SCALE GENOMIC DNA]</scope>
    <source>
        <strain evidence="2">DAOM:BR144</strain>
    </source>
</reference>
<evidence type="ECO:0000313" key="1">
    <source>
        <dbReference type="EnsemblProtists" id="PYU1_T007862"/>
    </source>
</evidence>
<proteinExistence type="predicted"/>
<dbReference type="EMBL" id="GL376617">
    <property type="status" value="NOT_ANNOTATED_CDS"/>
    <property type="molecule type" value="Genomic_DNA"/>
</dbReference>
<dbReference type="PANTHER" id="PTHR15681:SF1">
    <property type="entry name" value="MAD2L1-BINDING PROTEIN"/>
    <property type="match status" value="1"/>
</dbReference>
<evidence type="ECO:0000313" key="2">
    <source>
        <dbReference type="Proteomes" id="UP000019132"/>
    </source>
</evidence>
<dbReference type="AlphaFoldDB" id="K3WSB8"/>